<keyword evidence="3" id="KW-1185">Reference proteome</keyword>
<evidence type="ECO:0000313" key="2">
    <source>
        <dbReference type="EMBL" id="KAF6757291.1"/>
    </source>
</evidence>
<dbReference type="AlphaFoldDB" id="A0A8H6I4M9"/>
<evidence type="ECO:0000313" key="3">
    <source>
        <dbReference type="Proteomes" id="UP000521943"/>
    </source>
</evidence>
<comment type="caution">
    <text evidence="2">The sequence shown here is derived from an EMBL/GenBank/DDBJ whole genome shotgun (WGS) entry which is preliminary data.</text>
</comment>
<evidence type="ECO:0000256" key="1">
    <source>
        <dbReference type="SAM" id="MobiDB-lite"/>
    </source>
</evidence>
<accession>A0A8H6I4M9</accession>
<dbReference type="Proteomes" id="UP000521943">
    <property type="component" value="Unassembled WGS sequence"/>
</dbReference>
<feature type="region of interest" description="Disordered" evidence="1">
    <location>
        <begin position="131"/>
        <end position="164"/>
    </location>
</feature>
<dbReference type="EMBL" id="JACGCI010000023">
    <property type="protein sequence ID" value="KAF6757291.1"/>
    <property type="molecule type" value="Genomic_DNA"/>
</dbReference>
<sequence>MSVTAGGRLQSSRAYWKHHTLVSQKLVPQKIPEPQPPATVPFLDDPEENFKIGFSKSCHKGSMQNFNLLEGTSNAFPGAKKLTVTMPKKSDIRTNRAIRPAKPWRVLEAPGSGGRRLSALKGQTTLEKVDIKREPTVSPSEHESCPNRSWERAEKENKQRRRERAGTALRADYIYHTYLARCNALDIHARDYRAGRLVQALVDILRDRSAFVKRQEEIMQQVSTVVRAMGELGLGKEEMGLRQADEGATGVLRDVHGFRFGPDKERMGDWEGWSLNQNWLELGENGVCGEGVSIENSAYGDRFLSDGHGFIAIPLLTSVAPFDVQEVGRVLADSVNASL</sequence>
<organism evidence="2 3">
    <name type="scientific">Ephemerocybe angulata</name>
    <dbReference type="NCBI Taxonomy" id="980116"/>
    <lineage>
        <taxon>Eukaryota</taxon>
        <taxon>Fungi</taxon>
        <taxon>Dikarya</taxon>
        <taxon>Basidiomycota</taxon>
        <taxon>Agaricomycotina</taxon>
        <taxon>Agaricomycetes</taxon>
        <taxon>Agaricomycetidae</taxon>
        <taxon>Agaricales</taxon>
        <taxon>Agaricineae</taxon>
        <taxon>Psathyrellaceae</taxon>
        <taxon>Ephemerocybe</taxon>
    </lineage>
</organism>
<name>A0A8H6I4M9_9AGAR</name>
<protein>
    <submittedName>
        <fullName evidence="2">Uncharacterized protein</fullName>
    </submittedName>
</protein>
<gene>
    <name evidence="2" type="ORF">DFP72DRAFT_846156</name>
</gene>
<feature type="compositionally biased region" description="Basic and acidic residues" evidence="1">
    <location>
        <begin position="131"/>
        <end position="157"/>
    </location>
</feature>
<dbReference type="OrthoDB" id="10317443at2759"/>
<reference evidence="2 3" key="1">
    <citation type="submission" date="2020-07" db="EMBL/GenBank/DDBJ databases">
        <title>Comparative genomics of pyrophilous fungi reveals a link between fire events and developmental genes.</title>
        <authorList>
            <consortium name="DOE Joint Genome Institute"/>
            <person name="Steindorff A.S."/>
            <person name="Carver A."/>
            <person name="Calhoun S."/>
            <person name="Stillman K."/>
            <person name="Liu H."/>
            <person name="Lipzen A."/>
            <person name="Pangilinan J."/>
            <person name="Labutti K."/>
            <person name="Bruns T.D."/>
            <person name="Grigoriev I.V."/>
        </authorList>
    </citation>
    <scope>NUCLEOTIDE SEQUENCE [LARGE SCALE GENOMIC DNA]</scope>
    <source>
        <strain evidence="2 3">CBS 144469</strain>
    </source>
</reference>
<proteinExistence type="predicted"/>